<evidence type="ECO:0000313" key="4">
    <source>
        <dbReference type="Proteomes" id="UP001059773"/>
    </source>
</evidence>
<name>A0ABY5JZC1_9BACI</name>
<reference evidence="3" key="1">
    <citation type="submission" date="2022-07" db="EMBL/GenBank/DDBJ databases">
        <title>FELIX.</title>
        <authorList>
            <person name="Wan K.H."/>
            <person name="Park S."/>
            <person name="Lawrence Q."/>
            <person name="Eichenberger J.P."/>
            <person name="Booth B.W."/>
            <person name="Piaggio A.J."/>
            <person name="Chandler J.C."/>
            <person name="Franklin A.B."/>
            <person name="Celniker S.E."/>
        </authorList>
    </citation>
    <scope>NUCLEOTIDE SEQUENCE</scope>
    <source>
        <strain evidence="3">QA-1986 374</strain>
    </source>
</reference>
<accession>A0ABY5JZC1</accession>
<protein>
    <submittedName>
        <fullName evidence="3">Phosphotransferase</fullName>
    </submittedName>
</protein>
<dbReference type="InterPro" id="IPR050249">
    <property type="entry name" value="Pseudomonas-type_ThrB"/>
</dbReference>
<dbReference type="SUPFAM" id="SSF56112">
    <property type="entry name" value="Protein kinase-like (PK-like)"/>
    <property type="match status" value="1"/>
</dbReference>
<gene>
    <name evidence="3" type="ORF">NP439_09070</name>
</gene>
<sequence>MKQNYLDWDHDIKIEDFAKGYGKIIEAKWNKYMDELSTLPKDNNNYGIVHHDLHNENIMIANKEMYVLDFGDVRRSWYIYDAAIPIFHFLENNRHLSRLEQLQIYQRFTKQFFEGYSEETALSENQLNLIPYFLEYRLLYSYLFLMNSFKDKEMSSKIKKHLERMRLRIENDVSFNPIS</sequence>
<evidence type="ECO:0000259" key="2">
    <source>
        <dbReference type="Pfam" id="PF01636"/>
    </source>
</evidence>
<dbReference type="Proteomes" id="UP001059773">
    <property type="component" value="Chromosome"/>
</dbReference>
<dbReference type="PANTHER" id="PTHR21064">
    <property type="entry name" value="AMINOGLYCOSIDE PHOSPHOTRANSFERASE DOMAIN-CONTAINING PROTEIN-RELATED"/>
    <property type="match status" value="1"/>
</dbReference>
<comment type="similarity">
    <text evidence="1">Belongs to the pseudomonas-type ThrB family.</text>
</comment>
<dbReference type="Pfam" id="PF01636">
    <property type="entry name" value="APH"/>
    <property type="match status" value="1"/>
</dbReference>
<dbReference type="Gene3D" id="3.90.1200.10">
    <property type="match status" value="1"/>
</dbReference>
<evidence type="ECO:0000256" key="1">
    <source>
        <dbReference type="ARBA" id="ARBA00038240"/>
    </source>
</evidence>
<dbReference type="PANTHER" id="PTHR21064:SF6">
    <property type="entry name" value="AMINOGLYCOSIDE PHOSPHOTRANSFERASE DOMAIN-CONTAINING PROTEIN"/>
    <property type="match status" value="1"/>
</dbReference>
<evidence type="ECO:0000313" key="3">
    <source>
        <dbReference type="EMBL" id="UUI04767.1"/>
    </source>
</evidence>
<keyword evidence="4" id="KW-1185">Reference proteome</keyword>
<proteinExistence type="inferred from homology"/>
<dbReference type="EMBL" id="CP101914">
    <property type="protein sequence ID" value="UUI04767.1"/>
    <property type="molecule type" value="Genomic_DNA"/>
</dbReference>
<dbReference type="InterPro" id="IPR002575">
    <property type="entry name" value="Aminoglycoside_PTrfase"/>
</dbReference>
<feature type="domain" description="Aminoglycoside phosphotransferase" evidence="2">
    <location>
        <begin position="34"/>
        <end position="105"/>
    </location>
</feature>
<dbReference type="RefSeq" id="WP_256709664.1">
    <property type="nucleotide sequence ID" value="NZ_CP101914.1"/>
</dbReference>
<dbReference type="InterPro" id="IPR011009">
    <property type="entry name" value="Kinase-like_dom_sf"/>
</dbReference>
<organism evidence="3 4">
    <name type="scientific">Oceanobacillus jeddahense</name>
    <dbReference type="NCBI Taxonomy" id="1462527"/>
    <lineage>
        <taxon>Bacteria</taxon>
        <taxon>Bacillati</taxon>
        <taxon>Bacillota</taxon>
        <taxon>Bacilli</taxon>
        <taxon>Bacillales</taxon>
        <taxon>Bacillaceae</taxon>
        <taxon>Oceanobacillus</taxon>
    </lineage>
</organism>